<dbReference type="GO" id="GO:0046983">
    <property type="term" value="F:protein dimerization activity"/>
    <property type="evidence" value="ECO:0007669"/>
    <property type="project" value="InterPro"/>
</dbReference>
<dbReference type="Proteomes" id="UP001202328">
    <property type="component" value="Unassembled WGS sequence"/>
</dbReference>
<dbReference type="GO" id="GO:0045944">
    <property type="term" value="P:positive regulation of transcription by RNA polymerase II"/>
    <property type="evidence" value="ECO:0007669"/>
    <property type="project" value="InterPro"/>
</dbReference>
<comment type="subcellular location">
    <subcellularLocation>
        <location evidence="1">Nucleus</location>
    </subcellularLocation>
</comment>
<dbReference type="PANTHER" id="PTHR11945:SF387">
    <property type="entry name" value="AGAMOUS-LIKE MADS-BOX PROTEIN AGL80"/>
    <property type="match status" value="1"/>
</dbReference>
<dbReference type="InterPro" id="IPR036879">
    <property type="entry name" value="TF_MADSbox_sf"/>
</dbReference>
<dbReference type="PRINTS" id="PR00404">
    <property type="entry name" value="MADSDOMAIN"/>
</dbReference>
<dbReference type="Gene3D" id="3.40.1810.10">
    <property type="entry name" value="Transcription factor, MADS-box"/>
    <property type="match status" value="1"/>
</dbReference>
<keyword evidence="3" id="KW-0238">DNA-binding</keyword>
<accession>A0AAD4SVK9</accession>
<evidence type="ECO:0000256" key="4">
    <source>
        <dbReference type="ARBA" id="ARBA00023163"/>
    </source>
</evidence>
<dbReference type="InterPro" id="IPR002100">
    <property type="entry name" value="TF_MADSbox"/>
</dbReference>
<dbReference type="EMBL" id="JAJJMB010008071">
    <property type="protein sequence ID" value="KAI3925927.1"/>
    <property type="molecule type" value="Genomic_DNA"/>
</dbReference>
<feature type="coiled-coil region" evidence="6">
    <location>
        <begin position="89"/>
        <end position="116"/>
    </location>
</feature>
<organism evidence="8 9">
    <name type="scientific">Papaver atlanticum</name>
    <dbReference type="NCBI Taxonomy" id="357466"/>
    <lineage>
        <taxon>Eukaryota</taxon>
        <taxon>Viridiplantae</taxon>
        <taxon>Streptophyta</taxon>
        <taxon>Embryophyta</taxon>
        <taxon>Tracheophyta</taxon>
        <taxon>Spermatophyta</taxon>
        <taxon>Magnoliopsida</taxon>
        <taxon>Ranunculales</taxon>
        <taxon>Papaveraceae</taxon>
        <taxon>Papaveroideae</taxon>
        <taxon>Papaver</taxon>
    </lineage>
</organism>
<evidence type="ECO:0000256" key="2">
    <source>
        <dbReference type="ARBA" id="ARBA00023015"/>
    </source>
</evidence>
<gene>
    <name evidence="8" type="ORF">MKW98_028063</name>
</gene>
<proteinExistence type="predicted"/>
<evidence type="ECO:0000256" key="3">
    <source>
        <dbReference type="ARBA" id="ARBA00023125"/>
    </source>
</evidence>
<dbReference type="GO" id="GO:0000978">
    <property type="term" value="F:RNA polymerase II cis-regulatory region sequence-specific DNA binding"/>
    <property type="evidence" value="ECO:0007669"/>
    <property type="project" value="TreeGrafter"/>
</dbReference>
<dbReference type="CDD" id="cd00266">
    <property type="entry name" value="MADS_SRF_like"/>
    <property type="match status" value="1"/>
</dbReference>
<dbReference type="SUPFAM" id="SSF55455">
    <property type="entry name" value="SRF-like"/>
    <property type="match status" value="1"/>
</dbReference>
<keyword evidence="5" id="KW-0539">Nucleus</keyword>
<feature type="domain" description="MADS-box" evidence="7">
    <location>
        <begin position="1"/>
        <end position="47"/>
    </location>
</feature>
<evidence type="ECO:0000313" key="8">
    <source>
        <dbReference type="EMBL" id="KAI3925927.1"/>
    </source>
</evidence>
<evidence type="ECO:0000256" key="6">
    <source>
        <dbReference type="SAM" id="Coils"/>
    </source>
</evidence>
<dbReference type="SMART" id="SM00432">
    <property type="entry name" value="MADS"/>
    <property type="match status" value="1"/>
</dbReference>
<evidence type="ECO:0000259" key="7">
    <source>
        <dbReference type="PROSITE" id="PS50066"/>
    </source>
</evidence>
<evidence type="ECO:0000256" key="1">
    <source>
        <dbReference type="ARBA" id="ARBA00004123"/>
    </source>
</evidence>
<evidence type="ECO:0000313" key="9">
    <source>
        <dbReference type="Proteomes" id="UP001202328"/>
    </source>
</evidence>
<dbReference type="PROSITE" id="PS50066">
    <property type="entry name" value="MADS_BOX_2"/>
    <property type="match status" value="1"/>
</dbReference>
<name>A0AAD4SVK9_9MAGN</name>
<dbReference type="PANTHER" id="PTHR11945">
    <property type="entry name" value="MADS BOX PROTEIN"/>
    <property type="match status" value="1"/>
</dbReference>
<dbReference type="GO" id="GO:0005634">
    <property type="term" value="C:nucleus"/>
    <property type="evidence" value="ECO:0007669"/>
    <property type="project" value="UniProtKB-SubCell"/>
</dbReference>
<dbReference type="Pfam" id="PF00319">
    <property type="entry name" value="SRF-TF"/>
    <property type="match status" value="1"/>
</dbReference>
<comment type="caution">
    <text evidence="8">The sequence shown here is derived from an EMBL/GenBank/DDBJ whole genome shotgun (WGS) entry which is preliminary data.</text>
</comment>
<keyword evidence="9" id="KW-1185">Reference proteome</keyword>
<dbReference type="GO" id="GO:0000981">
    <property type="term" value="F:DNA-binding transcription factor activity, RNA polymerase II-specific"/>
    <property type="evidence" value="ECO:0007669"/>
    <property type="project" value="InterPro"/>
</dbReference>
<dbReference type="AlphaFoldDB" id="A0AAD4SVK9"/>
<keyword evidence="2" id="KW-0805">Transcription regulation</keyword>
<dbReference type="InterPro" id="IPR033897">
    <property type="entry name" value="SRF-like_MADS-box"/>
</dbReference>
<reference evidence="8" key="1">
    <citation type="submission" date="2022-04" db="EMBL/GenBank/DDBJ databases">
        <title>A functionally conserved STORR gene fusion in Papaver species that diverged 16.8 million years ago.</title>
        <authorList>
            <person name="Catania T."/>
        </authorList>
    </citation>
    <scope>NUCLEOTIDE SEQUENCE</scope>
    <source>
        <strain evidence="8">S-188037</strain>
    </source>
</reference>
<keyword evidence="4" id="KW-0804">Transcription</keyword>
<protein>
    <recommendedName>
        <fullName evidence="7">MADS-box domain-containing protein</fullName>
    </recommendedName>
</protein>
<keyword evidence="6" id="KW-0175">Coiled coil</keyword>
<sequence>MARKKVTLAYIASATARKVTFNKRRKGLLKIVSELSTLCGVSACAIVNGPYDPQPEVWPEQWEAHRVLMWFKSLPEIELRNVNKQFNPESFALNQIEKLSEQCKRHQQENHYLEINRMYNSELSLALDGKCSIHDFHSSALTDFS</sequence>
<evidence type="ECO:0000256" key="5">
    <source>
        <dbReference type="ARBA" id="ARBA00023242"/>
    </source>
</evidence>